<evidence type="ECO:0000313" key="11">
    <source>
        <dbReference type="EMBL" id="KAK9674983.1"/>
    </source>
</evidence>
<dbReference type="Pfam" id="PF06814">
    <property type="entry name" value="GOST_TM"/>
    <property type="match status" value="1"/>
</dbReference>
<evidence type="ECO:0000259" key="9">
    <source>
        <dbReference type="Pfam" id="PF06814"/>
    </source>
</evidence>
<feature type="transmembrane region" description="Helical" evidence="7">
    <location>
        <begin position="185"/>
        <end position="207"/>
    </location>
</feature>
<gene>
    <name evidence="11" type="ORF">K7432_016745</name>
</gene>
<sequence length="346" mass="38647">MLNPYRSHIAPLWILLLLGIFQLPATIAIKQTLTQLDEYMPCQGMYSKSSIPNGANPYISLTFSPDSTGKISSLFFEWSDYESLGSIADDGEKVYVCDEKAIVSNACTKEQLGSFIRPTDNSTSIQIVDIELGPTSKKEDYSFEYQINRTGYYCVSVKAESGHFSTVVDWRNPFGQLASYDYPKLPLYCLLAVIYLLIGVAWSIGTFRYWNEILPVQNYISGLIAVITVEMSFTFGYWEYYNIHGGKSIFLLIMSVIFNAGRDSLSFFVLLIVCLGYGVVKPSLGRTMRKCIALSIAHFIFGCIYASSSALNSTQPGSLLVLFSSLPLALVFTTFYVWILQGLTNT</sequence>
<dbReference type="InterPro" id="IPR053937">
    <property type="entry name" value="GOST_TM"/>
</dbReference>
<evidence type="ECO:0000256" key="6">
    <source>
        <dbReference type="ARBA" id="ARBA00023136"/>
    </source>
</evidence>
<keyword evidence="12" id="KW-1185">Reference proteome</keyword>
<dbReference type="InterPro" id="IPR053938">
    <property type="entry name" value="PTM1-like_N"/>
</dbReference>
<comment type="subcellular location">
    <subcellularLocation>
        <location evidence="1">Membrane</location>
        <topology evidence="1">Multi-pass membrane protein</topology>
    </subcellularLocation>
</comment>
<feature type="transmembrane region" description="Helical" evidence="7">
    <location>
        <begin position="250"/>
        <end position="280"/>
    </location>
</feature>
<feature type="transmembrane region" description="Helical" evidence="7">
    <location>
        <begin position="292"/>
        <end position="311"/>
    </location>
</feature>
<evidence type="ECO:0000256" key="5">
    <source>
        <dbReference type="ARBA" id="ARBA00022989"/>
    </source>
</evidence>
<protein>
    <submittedName>
        <fullName evidence="11">Uncharacterized protein</fullName>
    </submittedName>
</protein>
<dbReference type="PANTHER" id="PTHR21229">
    <property type="entry name" value="LUNG SEVEN TRANSMEMBRANE RECEPTOR"/>
    <property type="match status" value="1"/>
</dbReference>
<comment type="similarity">
    <text evidence="2">Belongs to the LU7TM family.</text>
</comment>
<dbReference type="EMBL" id="JASJQH010009846">
    <property type="protein sequence ID" value="KAK9674983.1"/>
    <property type="molecule type" value="Genomic_DNA"/>
</dbReference>
<dbReference type="InterPro" id="IPR009637">
    <property type="entry name" value="GPR107/GPR108-like"/>
</dbReference>
<evidence type="ECO:0000256" key="2">
    <source>
        <dbReference type="ARBA" id="ARBA00007883"/>
    </source>
</evidence>
<feature type="chain" id="PRO_5045634046" evidence="8">
    <location>
        <begin position="29"/>
        <end position="346"/>
    </location>
</feature>
<evidence type="ECO:0000313" key="12">
    <source>
        <dbReference type="Proteomes" id="UP001479436"/>
    </source>
</evidence>
<evidence type="ECO:0000256" key="1">
    <source>
        <dbReference type="ARBA" id="ARBA00004141"/>
    </source>
</evidence>
<accession>A0ABR2VL82</accession>
<keyword evidence="5 7" id="KW-1133">Transmembrane helix</keyword>
<feature type="domain" description="GOST seven transmembrane" evidence="9">
    <location>
        <begin position="183"/>
        <end position="346"/>
    </location>
</feature>
<dbReference type="PANTHER" id="PTHR21229:SF1">
    <property type="entry name" value="GH17801P"/>
    <property type="match status" value="1"/>
</dbReference>
<keyword evidence="4 8" id="KW-0732">Signal</keyword>
<feature type="transmembrane region" description="Helical" evidence="7">
    <location>
        <begin position="317"/>
        <end position="340"/>
    </location>
</feature>
<evidence type="ECO:0000256" key="7">
    <source>
        <dbReference type="SAM" id="Phobius"/>
    </source>
</evidence>
<evidence type="ECO:0000256" key="8">
    <source>
        <dbReference type="SAM" id="SignalP"/>
    </source>
</evidence>
<dbReference type="Pfam" id="PF21902">
    <property type="entry name" value="PTM1-like_N"/>
    <property type="match status" value="1"/>
</dbReference>
<organism evidence="11 12">
    <name type="scientific">Basidiobolus ranarum</name>
    <dbReference type="NCBI Taxonomy" id="34480"/>
    <lineage>
        <taxon>Eukaryota</taxon>
        <taxon>Fungi</taxon>
        <taxon>Fungi incertae sedis</taxon>
        <taxon>Zoopagomycota</taxon>
        <taxon>Entomophthoromycotina</taxon>
        <taxon>Basidiobolomycetes</taxon>
        <taxon>Basidiobolales</taxon>
        <taxon>Basidiobolaceae</taxon>
        <taxon>Basidiobolus</taxon>
    </lineage>
</organism>
<keyword evidence="3 7" id="KW-0812">Transmembrane</keyword>
<evidence type="ECO:0000259" key="10">
    <source>
        <dbReference type="Pfam" id="PF21902"/>
    </source>
</evidence>
<evidence type="ECO:0000256" key="4">
    <source>
        <dbReference type="ARBA" id="ARBA00022729"/>
    </source>
</evidence>
<evidence type="ECO:0000256" key="3">
    <source>
        <dbReference type="ARBA" id="ARBA00022692"/>
    </source>
</evidence>
<dbReference type="Proteomes" id="UP001479436">
    <property type="component" value="Unassembled WGS sequence"/>
</dbReference>
<name>A0ABR2VL82_9FUNG</name>
<keyword evidence="6 7" id="KW-0472">Membrane</keyword>
<feature type="non-terminal residue" evidence="11">
    <location>
        <position position="346"/>
    </location>
</feature>
<comment type="caution">
    <text evidence="11">The sequence shown here is derived from an EMBL/GenBank/DDBJ whole genome shotgun (WGS) entry which is preliminary data.</text>
</comment>
<feature type="domain" description="PTM1-like N-terminal" evidence="10">
    <location>
        <begin position="41"/>
        <end position="172"/>
    </location>
</feature>
<proteinExistence type="inferred from homology"/>
<feature type="transmembrane region" description="Helical" evidence="7">
    <location>
        <begin position="219"/>
        <end position="238"/>
    </location>
</feature>
<feature type="signal peptide" evidence="8">
    <location>
        <begin position="1"/>
        <end position="28"/>
    </location>
</feature>
<reference evidence="11 12" key="1">
    <citation type="submission" date="2023-04" db="EMBL/GenBank/DDBJ databases">
        <title>Genome of Basidiobolus ranarum AG-B5.</title>
        <authorList>
            <person name="Stajich J.E."/>
            <person name="Carter-House D."/>
            <person name="Gryganskyi A."/>
        </authorList>
    </citation>
    <scope>NUCLEOTIDE SEQUENCE [LARGE SCALE GENOMIC DNA]</scope>
    <source>
        <strain evidence="11 12">AG-B5</strain>
    </source>
</reference>